<proteinExistence type="predicted"/>
<dbReference type="EMBL" id="LR796162">
    <property type="protein sequence ID" value="CAB4122854.1"/>
    <property type="molecule type" value="Genomic_DNA"/>
</dbReference>
<keyword evidence="1" id="KW-0175">Coiled coil</keyword>
<dbReference type="Pfam" id="PF16510">
    <property type="entry name" value="P22_portal"/>
    <property type="match status" value="1"/>
</dbReference>
<evidence type="ECO:0000256" key="1">
    <source>
        <dbReference type="SAM" id="Coils"/>
    </source>
</evidence>
<name>A0A6J5KKS2_9CAUD</name>
<dbReference type="InterPro" id="IPR032427">
    <property type="entry name" value="P22_portal"/>
</dbReference>
<protein>
    <submittedName>
        <fullName evidence="3">Phage P22-like portal protein</fullName>
    </submittedName>
</protein>
<reference evidence="3" key="1">
    <citation type="submission" date="2020-04" db="EMBL/GenBank/DDBJ databases">
        <authorList>
            <person name="Chiriac C."/>
            <person name="Salcher M."/>
            <person name="Ghai R."/>
            <person name="Kavagutti S V."/>
        </authorList>
    </citation>
    <scope>NUCLEOTIDE SEQUENCE</scope>
</reference>
<gene>
    <name evidence="3" type="ORF">UFOVP33_64</name>
</gene>
<feature type="region of interest" description="Disordered" evidence="2">
    <location>
        <begin position="1"/>
        <end position="62"/>
    </location>
</feature>
<evidence type="ECO:0000256" key="2">
    <source>
        <dbReference type="SAM" id="MobiDB-lite"/>
    </source>
</evidence>
<accession>A0A6J5KKS2</accession>
<evidence type="ECO:0000313" key="3">
    <source>
        <dbReference type="EMBL" id="CAB4122854.1"/>
    </source>
</evidence>
<feature type="coiled-coil region" evidence="1">
    <location>
        <begin position="676"/>
        <end position="703"/>
    </location>
</feature>
<organism evidence="3">
    <name type="scientific">uncultured Caudovirales phage</name>
    <dbReference type="NCBI Taxonomy" id="2100421"/>
    <lineage>
        <taxon>Viruses</taxon>
        <taxon>Duplodnaviria</taxon>
        <taxon>Heunggongvirae</taxon>
        <taxon>Uroviricota</taxon>
        <taxon>Caudoviricetes</taxon>
        <taxon>Peduoviridae</taxon>
        <taxon>Maltschvirus</taxon>
        <taxon>Maltschvirus maltsch</taxon>
    </lineage>
</organism>
<sequence length="719" mass="81738">MAIGDIQLTEAAIPRMNRAPTDTPGPDQNFGGPVTAARYAPDEKPNGRVVMGEAPTDKELPEELDDTALPRRQLEMFLWEIKHQPHWRREADRAADYYDGNQLSPETVEKLKDRGQPPLITNLIKPTIDTVLGMEAKTRTDWRVRPEDDDEANDDLAEAMSVKLKHAEIESRADRAVSDAYAAQIKAGLGWVEVAREHDPFKCPYRVRYIHRREVFWDWRAEQPDLSDARYLIRRRWLELEQAIALMPQYASLFRMTTGGWAGFDPLLEQDSRLVQSWEIERDTRIAAVDWRDIQRMRICLYEVWYRKWVRGYTMTLPNGKTIEADFNNPLHNQAIVAGYAQVKQATFQKVRLAWYTGPHFLYDVPSPYKHNSFPYVPFFGHREDLTNVPYGLIRAMISPQDEVNARKSKMLWSLNSRRTIADSDAVLDHNRAASEVARPDAYITLNANRKPNSQFRVEPGGELASQQFQVMQEAKQEISEASGIHKSMQGQQSGATSGLAINSLVEQGLNTLAEINDNYRYARRLVGEMLFELIQQNLAQGQSIVTVGEGGNKKVIQLNAQQINEQTGQPETINDVAKLKAKIVLDDVPSTPTYRMQQLQMLTEITKSLPPNLQGYVIDFVIEATDMPKRHELADRLRSVVGIQDPEQQKAAAQQQQQQAAMAQDMQQKTFVLDAAERAARIRKLNAEAEKVQNEAITAKYQPMVRTPQIAVSAPAIQ</sequence>